<feature type="domain" description="Histidine kinase" evidence="6">
    <location>
        <begin position="217"/>
        <end position="459"/>
    </location>
</feature>
<dbReference type="InterPro" id="IPR004358">
    <property type="entry name" value="Sig_transdc_His_kin-like_C"/>
</dbReference>
<dbReference type="PRINTS" id="PR00344">
    <property type="entry name" value="BCTRLSENSOR"/>
</dbReference>
<keyword evidence="7" id="KW-0418">Kinase</keyword>
<dbReference type="GO" id="GO:0000155">
    <property type="term" value="F:phosphorelay sensor kinase activity"/>
    <property type="evidence" value="ECO:0007669"/>
    <property type="project" value="InterPro"/>
</dbReference>
<dbReference type="InterPro" id="IPR003661">
    <property type="entry name" value="HisK_dim/P_dom"/>
</dbReference>
<dbReference type="EC" id="2.7.13.3" evidence="2"/>
<name>A0A7U4E428_RUNSL</name>
<keyword evidence="8" id="KW-1185">Reference proteome</keyword>
<evidence type="ECO:0000256" key="1">
    <source>
        <dbReference type="ARBA" id="ARBA00000085"/>
    </source>
</evidence>
<dbReference type="Gene3D" id="3.30.565.10">
    <property type="entry name" value="Histidine kinase-like ATPase, C-terminal domain"/>
    <property type="match status" value="1"/>
</dbReference>
<evidence type="ECO:0000256" key="3">
    <source>
        <dbReference type="ARBA" id="ARBA00022553"/>
    </source>
</evidence>
<dbReference type="AlphaFoldDB" id="A0A7U4E428"/>
<evidence type="ECO:0000313" key="8">
    <source>
        <dbReference type="Proteomes" id="UP000000493"/>
    </source>
</evidence>
<sequence length="459" mass="51613">MNFFPPFMVAFFLLPFVQKFLQTKERLPEWDQRLKYARFGAFGVLAVEVVADTNFISPPVFFLLLAAAAVPAYLLRAEVSNARLLLWMIVPLGVAYLLDNLAEFWVPAFYKKYDNFFGSLKGIAMTASFILAILARNQQKTFDKALKEERLKREQEAEANRILELKKLDLESQVAARTAEILQQKEELQHALDNLKATQEQLIQSEKLASLGELTAGIAHEIQNPLNFVNNFSEVSVELLDELKQERAREQGKRDEGLEEEILNDLVQNLQKINYHGKRASGIVTGMLQHSRASTGVKELTDLNALADEYLRLSYHGLRAKDKSFNAHLVTDFDPDLPKINVIPQDLGRVLLNLINNALYAVQKRSQSDGTNYKPTVWVISKKNDDQLTISVKDNGTGIPEELQSKIFQPFFTTKPTGQGTGLGLSLAYDIVTKGHGGELEMNSKEGEGTTFVVRLPIT</sequence>
<reference evidence="8" key="1">
    <citation type="submission" date="2011-06" db="EMBL/GenBank/DDBJ databases">
        <title>The complete genome of chromosome of Runella slithyformis DSM 19594.</title>
        <authorList>
            <consortium name="US DOE Joint Genome Institute (JGI-PGF)"/>
            <person name="Lucas S."/>
            <person name="Han J."/>
            <person name="Lapidus A."/>
            <person name="Bruce D."/>
            <person name="Goodwin L."/>
            <person name="Pitluck S."/>
            <person name="Peters L."/>
            <person name="Kyrpides N."/>
            <person name="Mavromatis K."/>
            <person name="Ivanova N."/>
            <person name="Ovchinnikova G."/>
            <person name="Zhang X."/>
            <person name="Misra M."/>
            <person name="Detter J.C."/>
            <person name="Tapia R."/>
            <person name="Han C."/>
            <person name="Land M."/>
            <person name="Hauser L."/>
            <person name="Markowitz V."/>
            <person name="Cheng J.-F."/>
            <person name="Hugenholtz P."/>
            <person name="Woyke T."/>
            <person name="Wu D."/>
            <person name="Tindall B."/>
            <person name="Faehrich R."/>
            <person name="Brambilla E."/>
            <person name="Klenk H.-P."/>
            <person name="Eisen J.A."/>
        </authorList>
    </citation>
    <scope>NUCLEOTIDE SEQUENCE [LARGE SCALE GENOMIC DNA]</scope>
    <source>
        <strain evidence="8">ATCC 29530 / DSM 19594 / LMG 11500 / NCIMB 11436 / LSU 4</strain>
    </source>
</reference>
<feature type="transmembrane region" description="Helical" evidence="5">
    <location>
        <begin position="84"/>
        <end position="110"/>
    </location>
</feature>
<evidence type="ECO:0000256" key="4">
    <source>
        <dbReference type="SAM" id="Coils"/>
    </source>
</evidence>
<dbReference type="SUPFAM" id="SSF55874">
    <property type="entry name" value="ATPase domain of HSP90 chaperone/DNA topoisomerase II/histidine kinase"/>
    <property type="match status" value="1"/>
</dbReference>
<dbReference type="InterPro" id="IPR036890">
    <property type="entry name" value="HATPase_C_sf"/>
</dbReference>
<comment type="catalytic activity">
    <reaction evidence="1">
        <text>ATP + protein L-histidine = ADP + protein N-phospho-L-histidine.</text>
        <dbReference type="EC" id="2.7.13.3"/>
    </reaction>
</comment>
<proteinExistence type="predicted"/>
<dbReference type="PROSITE" id="PS50109">
    <property type="entry name" value="HIS_KIN"/>
    <property type="match status" value="1"/>
</dbReference>
<evidence type="ECO:0000256" key="2">
    <source>
        <dbReference type="ARBA" id="ARBA00012438"/>
    </source>
</evidence>
<organism evidence="7 8">
    <name type="scientific">Runella slithyformis (strain ATCC 29530 / DSM 19594 / LMG 11500 / NCIMB 11436 / LSU 4)</name>
    <dbReference type="NCBI Taxonomy" id="761193"/>
    <lineage>
        <taxon>Bacteria</taxon>
        <taxon>Pseudomonadati</taxon>
        <taxon>Bacteroidota</taxon>
        <taxon>Cytophagia</taxon>
        <taxon>Cytophagales</taxon>
        <taxon>Spirosomataceae</taxon>
        <taxon>Runella</taxon>
    </lineage>
</organism>
<dbReference type="SMART" id="SM00388">
    <property type="entry name" value="HisKA"/>
    <property type="match status" value="1"/>
</dbReference>
<evidence type="ECO:0000259" key="6">
    <source>
        <dbReference type="PROSITE" id="PS50109"/>
    </source>
</evidence>
<dbReference type="PANTHER" id="PTHR43065">
    <property type="entry name" value="SENSOR HISTIDINE KINASE"/>
    <property type="match status" value="1"/>
</dbReference>
<dbReference type="Pfam" id="PF02518">
    <property type="entry name" value="HATPase_c"/>
    <property type="match status" value="1"/>
</dbReference>
<dbReference type="EMBL" id="CP002859">
    <property type="protein sequence ID" value="AEI46723.1"/>
    <property type="molecule type" value="Genomic_DNA"/>
</dbReference>
<protein>
    <recommendedName>
        <fullName evidence="2">histidine kinase</fullName>
        <ecNumber evidence="2">2.7.13.3</ecNumber>
    </recommendedName>
</protein>
<dbReference type="RefSeq" id="WP_013926048.1">
    <property type="nucleotide sequence ID" value="NC_015703.1"/>
</dbReference>
<keyword evidence="7" id="KW-0808">Transferase</keyword>
<dbReference type="SUPFAM" id="SSF47384">
    <property type="entry name" value="Homodimeric domain of signal transducing histidine kinase"/>
    <property type="match status" value="1"/>
</dbReference>
<dbReference type="SMART" id="SM00387">
    <property type="entry name" value="HATPase_c"/>
    <property type="match status" value="1"/>
</dbReference>
<feature type="coiled-coil region" evidence="4">
    <location>
        <begin position="148"/>
        <end position="208"/>
    </location>
</feature>
<keyword evidence="3" id="KW-0597">Phosphoprotein</keyword>
<feature type="transmembrane region" description="Helical" evidence="5">
    <location>
        <begin position="55"/>
        <end position="75"/>
    </location>
</feature>
<dbReference type="Proteomes" id="UP000000493">
    <property type="component" value="Chromosome"/>
</dbReference>
<feature type="transmembrane region" description="Helical" evidence="5">
    <location>
        <begin position="116"/>
        <end position="135"/>
    </location>
</feature>
<dbReference type="InterPro" id="IPR036097">
    <property type="entry name" value="HisK_dim/P_sf"/>
</dbReference>
<dbReference type="InterPro" id="IPR005467">
    <property type="entry name" value="His_kinase_dom"/>
</dbReference>
<dbReference type="PANTHER" id="PTHR43065:SF42">
    <property type="entry name" value="TWO-COMPONENT SENSOR PPRA"/>
    <property type="match status" value="1"/>
</dbReference>
<keyword evidence="5" id="KW-0472">Membrane</keyword>
<gene>
    <name evidence="7" type="ordered locus">Runsl_0270</name>
</gene>
<evidence type="ECO:0000256" key="5">
    <source>
        <dbReference type="SAM" id="Phobius"/>
    </source>
</evidence>
<keyword evidence="4" id="KW-0175">Coiled coil</keyword>
<keyword evidence="5" id="KW-0812">Transmembrane</keyword>
<dbReference type="CDD" id="cd00082">
    <property type="entry name" value="HisKA"/>
    <property type="match status" value="1"/>
</dbReference>
<keyword evidence="5" id="KW-1133">Transmembrane helix</keyword>
<dbReference type="InterPro" id="IPR003594">
    <property type="entry name" value="HATPase_dom"/>
</dbReference>
<dbReference type="KEGG" id="rsi:Runsl_0270"/>
<evidence type="ECO:0000313" key="7">
    <source>
        <dbReference type="EMBL" id="AEI46723.1"/>
    </source>
</evidence>
<accession>A0A7U4E428</accession>
<dbReference type="Gene3D" id="1.10.287.130">
    <property type="match status" value="1"/>
</dbReference>
<reference evidence="7 8" key="2">
    <citation type="journal article" date="2012" name="Stand. Genomic Sci.">
        <title>Complete genome sequence of the aquatic bacterium Runella slithyformis type strain (LSU 4(T)).</title>
        <authorList>
            <person name="Copeland A."/>
            <person name="Zhang X."/>
            <person name="Misra M."/>
            <person name="Lapidus A."/>
            <person name="Nolan M."/>
            <person name="Lucas S."/>
            <person name="Deshpande S."/>
            <person name="Cheng J.F."/>
            <person name="Tapia R."/>
            <person name="Goodwin L.A."/>
            <person name="Pitluck S."/>
            <person name="Liolios K."/>
            <person name="Pagani I."/>
            <person name="Ivanova N."/>
            <person name="Mikhailova N."/>
            <person name="Pati A."/>
            <person name="Chen A."/>
            <person name="Palaniappan K."/>
            <person name="Land M."/>
            <person name="Hauser L."/>
            <person name="Pan C."/>
            <person name="Jeffries C.D."/>
            <person name="Detter J.C."/>
            <person name="Brambilla E.M."/>
            <person name="Rohde M."/>
            <person name="Djao O.D."/>
            <person name="Goker M."/>
            <person name="Sikorski J."/>
            <person name="Tindall B.J."/>
            <person name="Woyke T."/>
            <person name="Bristow J."/>
            <person name="Eisen J.A."/>
            <person name="Markowitz V."/>
            <person name="Hugenholtz P."/>
            <person name="Kyrpides N.C."/>
            <person name="Klenk H.P."/>
            <person name="Mavromatis K."/>
        </authorList>
    </citation>
    <scope>NUCLEOTIDE SEQUENCE [LARGE SCALE GENOMIC DNA]</scope>
    <source>
        <strain evidence="8">ATCC 29530 / DSM 19594 / LMG 11500 / NCIMB 11436 / LSU 4</strain>
    </source>
</reference>